<name>A0A2S0MGZ3_9BURK</name>
<dbReference type="InterPro" id="IPR027396">
    <property type="entry name" value="DsrEFH-like"/>
</dbReference>
<reference evidence="1 2" key="1">
    <citation type="submission" date="2018-03" db="EMBL/GenBank/DDBJ databases">
        <title>Genome sequencing of Ottowia sp.</title>
        <authorList>
            <person name="Kim S.-J."/>
            <person name="Heo J."/>
            <person name="Kwon S.-W."/>
        </authorList>
    </citation>
    <scope>NUCLEOTIDE SEQUENCE [LARGE SCALE GENOMIC DNA]</scope>
    <source>
        <strain evidence="1 2">KADR8-3</strain>
    </source>
</reference>
<dbReference type="OrthoDB" id="8561630at2"/>
<dbReference type="SUPFAM" id="SSF75169">
    <property type="entry name" value="DsrEFH-like"/>
    <property type="match status" value="1"/>
</dbReference>
<dbReference type="Gene3D" id="3.40.1260.10">
    <property type="entry name" value="DsrEFH-like"/>
    <property type="match status" value="1"/>
</dbReference>
<evidence type="ECO:0000313" key="2">
    <source>
        <dbReference type="Proteomes" id="UP000239709"/>
    </source>
</evidence>
<accession>A0A2S0MGZ3</accession>
<protein>
    <submittedName>
        <fullName evidence="1">Uncharacterized protein</fullName>
    </submittedName>
</protein>
<dbReference type="EMBL" id="CP027666">
    <property type="protein sequence ID" value="AVO35067.1"/>
    <property type="molecule type" value="Genomic_DNA"/>
</dbReference>
<keyword evidence="2" id="KW-1185">Reference proteome</keyword>
<evidence type="ECO:0000313" key="1">
    <source>
        <dbReference type="EMBL" id="AVO35067.1"/>
    </source>
</evidence>
<organism evidence="1 2">
    <name type="scientific">Ottowia oryzae</name>
    <dbReference type="NCBI Taxonomy" id="2109914"/>
    <lineage>
        <taxon>Bacteria</taxon>
        <taxon>Pseudomonadati</taxon>
        <taxon>Pseudomonadota</taxon>
        <taxon>Betaproteobacteria</taxon>
        <taxon>Burkholderiales</taxon>
        <taxon>Comamonadaceae</taxon>
        <taxon>Ottowia</taxon>
    </lineage>
</organism>
<dbReference type="KEGG" id="otk:C6570_13115"/>
<sequence>MSYAEHSAEGVAILLWATDPSAPERLATPFFHAAAAAAMDAPVEIYFTAASVQLLAPGVAAALRASPRIDKTVLAHMQDAAGHGARFFACTDALIAQGLDGVTLIPEYTGRGGAVQFMARALDLRWRTLVF</sequence>
<dbReference type="Proteomes" id="UP000239709">
    <property type="component" value="Chromosome"/>
</dbReference>
<gene>
    <name evidence="1" type="ORF">C6570_13115</name>
</gene>
<dbReference type="RefSeq" id="WP_106703616.1">
    <property type="nucleotide sequence ID" value="NZ_CP027666.1"/>
</dbReference>
<proteinExistence type="predicted"/>
<dbReference type="AlphaFoldDB" id="A0A2S0MGZ3"/>
<dbReference type="InterPro" id="IPR003787">
    <property type="entry name" value="Sulphur_relay_DsrE/F-like"/>
</dbReference>
<dbReference type="Pfam" id="PF02635">
    <property type="entry name" value="DsrE"/>
    <property type="match status" value="1"/>
</dbReference>